<keyword evidence="2" id="KW-1185">Reference proteome</keyword>
<dbReference type="Proteomes" id="UP000265618">
    <property type="component" value="Unassembled WGS sequence"/>
</dbReference>
<protein>
    <recommendedName>
        <fullName evidence="3">Methyltransferase</fullName>
    </recommendedName>
</protein>
<accession>A0A9K3GLF4</accession>
<organism evidence="1 2">
    <name type="scientific">Kipferlia bialata</name>
    <dbReference type="NCBI Taxonomy" id="797122"/>
    <lineage>
        <taxon>Eukaryota</taxon>
        <taxon>Metamonada</taxon>
        <taxon>Carpediemonas-like organisms</taxon>
        <taxon>Kipferlia</taxon>
    </lineage>
</organism>
<dbReference type="EMBL" id="BDIP01003078">
    <property type="protein sequence ID" value="GIQ87237.1"/>
    <property type="molecule type" value="Genomic_DNA"/>
</dbReference>
<proteinExistence type="predicted"/>
<evidence type="ECO:0000313" key="1">
    <source>
        <dbReference type="EMBL" id="GIQ87237.1"/>
    </source>
</evidence>
<comment type="caution">
    <text evidence="1">The sequence shown here is derived from an EMBL/GenBank/DDBJ whole genome shotgun (WGS) entry which is preliminary data.</text>
</comment>
<feature type="non-terminal residue" evidence="1">
    <location>
        <position position="1"/>
    </location>
</feature>
<evidence type="ECO:0008006" key="3">
    <source>
        <dbReference type="Google" id="ProtNLM"/>
    </source>
</evidence>
<gene>
    <name evidence="1" type="ORF">KIPB_009236</name>
</gene>
<sequence length="78" mass="8578">MEGYKSREDKDSMGFHKFRHRAHANPLGGEIANTPSCPSDLDVGALFPGHEGDKVTVCDIGCGYGDFELCLSPLWKHQ</sequence>
<dbReference type="AlphaFoldDB" id="A0A9K3GLF4"/>
<reference evidence="1 2" key="1">
    <citation type="journal article" date="2018" name="PLoS ONE">
        <title>The draft genome of Kipferlia bialata reveals reductive genome evolution in fornicate parasites.</title>
        <authorList>
            <person name="Tanifuji G."/>
            <person name="Takabayashi S."/>
            <person name="Kume K."/>
            <person name="Takagi M."/>
            <person name="Nakayama T."/>
            <person name="Kamikawa R."/>
            <person name="Inagaki Y."/>
            <person name="Hashimoto T."/>
        </authorList>
    </citation>
    <scope>NUCLEOTIDE SEQUENCE [LARGE SCALE GENOMIC DNA]</scope>
    <source>
        <strain evidence="1">NY0173</strain>
    </source>
</reference>
<name>A0A9K3GLF4_9EUKA</name>
<evidence type="ECO:0000313" key="2">
    <source>
        <dbReference type="Proteomes" id="UP000265618"/>
    </source>
</evidence>